<feature type="compositionally biased region" description="Basic and acidic residues" evidence="1">
    <location>
        <begin position="391"/>
        <end position="419"/>
    </location>
</feature>
<dbReference type="GO" id="GO:0003779">
    <property type="term" value="F:actin binding"/>
    <property type="evidence" value="ECO:0007669"/>
    <property type="project" value="InterPro"/>
</dbReference>
<feature type="region of interest" description="Disordered" evidence="1">
    <location>
        <begin position="147"/>
        <end position="173"/>
    </location>
</feature>
<dbReference type="Gene3D" id="3.40.20.10">
    <property type="entry name" value="Severin"/>
    <property type="match status" value="1"/>
</dbReference>
<feature type="compositionally biased region" description="Polar residues" evidence="1">
    <location>
        <begin position="152"/>
        <end position="170"/>
    </location>
</feature>
<feature type="region of interest" description="Disordered" evidence="1">
    <location>
        <begin position="390"/>
        <end position="419"/>
    </location>
</feature>
<feature type="region of interest" description="Disordered" evidence="1">
    <location>
        <begin position="322"/>
        <end position="372"/>
    </location>
</feature>
<feature type="compositionally biased region" description="Pro residues" evidence="1">
    <location>
        <begin position="230"/>
        <end position="240"/>
    </location>
</feature>
<dbReference type="Proteomes" id="UP000772434">
    <property type="component" value="Unassembled WGS sequence"/>
</dbReference>
<dbReference type="InterPro" id="IPR029006">
    <property type="entry name" value="ADF-H/Gelsolin-like_dom_sf"/>
</dbReference>
<sequence>MAAPNISEEEIESVLTVYESMLDSELNTNWLLLKYGGENDEFFLHASGARGLPELKQAFEDLSAVHIAFYHEEVPSKPGYVLINYIPPQMSGVRRARALVQSRRVGALFIKASSHSEHSTLTIDHLSNLTPSSVHQAVLKPDEVHNIRIERSTSSPDPTITNFDPSTTSDPMIHLHSVRRSFTETYNPKVVPPDYSSSPHKSQSLFSSILRRSRNKTEDVPWESDDDAISPPPPPTPPKVPPKDQGQSQIHSPPLRSRAVTNPEFRSSLAEFAFISHPIQSSDDEVLVEHPNSPAKTSIDKPNGALFSIPIDRKWVQDAVSIPDPEERARRRQIAQQQRAREERRAQAEEAERQARIKQEREEMKRQEEEEEEWRKAMLEQELQEITAQRRAVEQREKEEDERKTQEIEMRKEQDRQRRIQEHEKLEKWRQQLAREAEAEKRKEADDKRKMDAERKTKVQDMVKEVKGEMKSSGSTTAWATIQTSDSLVWRRRYIKLVGSKFFLYRSPKDMNQVLDEVELRGQIGGLREPDEGFEELKAIKYSFAIVFKDGRDPWSVFGDTEEEKIKMLGMLHYAAGL</sequence>
<dbReference type="CDD" id="cd00821">
    <property type="entry name" value="PH"/>
    <property type="match status" value="1"/>
</dbReference>
<accession>A0A9P5UG71</accession>
<dbReference type="SUPFAM" id="SSF55753">
    <property type="entry name" value="Actin depolymerizing proteins"/>
    <property type="match status" value="1"/>
</dbReference>
<proteinExistence type="predicted"/>
<dbReference type="PROSITE" id="PS51263">
    <property type="entry name" value="ADF_H"/>
    <property type="match status" value="1"/>
</dbReference>
<evidence type="ECO:0000313" key="4">
    <source>
        <dbReference type="Proteomes" id="UP000772434"/>
    </source>
</evidence>
<protein>
    <recommendedName>
        <fullName evidence="2">ADF-H domain-containing protein</fullName>
    </recommendedName>
</protein>
<keyword evidence="4" id="KW-1185">Reference proteome</keyword>
<evidence type="ECO:0000256" key="1">
    <source>
        <dbReference type="SAM" id="MobiDB-lite"/>
    </source>
</evidence>
<name>A0A9P5UG71_9AGAR</name>
<gene>
    <name evidence="3" type="ORF">BDP27DRAFT_1253044</name>
</gene>
<dbReference type="OrthoDB" id="2123378at2759"/>
<comment type="caution">
    <text evidence="3">The sequence shown here is derived from an EMBL/GenBank/DDBJ whole genome shotgun (WGS) entry which is preliminary data.</text>
</comment>
<feature type="region of interest" description="Disordered" evidence="1">
    <location>
        <begin position="437"/>
        <end position="457"/>
    </location>
</feature>
<dbReference type="EMBL" id="JADNRY010000002">
    <property type="protein sequence ID" value="KAF9078046.1"/>
    <property type="molecule type" value="Genomic_DNA"/>
</dbReference>
<dbReference type="InterPro" id="IPR002108">
    <property type="entry name" value="ADF-H"/>
</dbReference>
<feature type="region of interest" description="Disordered" evidence="1">
    <location>
        <begin position="189"/>
        <end position="259"/>
    </location>
</feature>
<feature type="compositionally biased region" description="Polar residues" evidence="1">
    <location>
        <begin position="195"/>
        <end position="207"/>
    </location>
</feature>
<evidence type="ECO:0000259" key="2">
    <source>
        <dbReference type="PROSITE" id="PS51263"/>
    </source>
</evidence>
<reference evidence="3" key="1">
    <citation type="submission" date="2020-11" db="EMBL/GenBank/DDBJ databases">
        <authorList>
            <consortium name="DOE Joint Genome Institute"/>
            <person name="Ahrendt S."/>
            <person name="Riley R."/>
            <person name="Andreopoulos W."/>
            <person name="Labutti K."/>
            <person name="Pangilinan J."/>
            <person name="Ruiz-Duenas F.J."/>
            <person name="Barrasa J.M."/>
            <person name="Sanchez-Garcia M."/>
            <person name="Camarero S."/>
            <person name="Miyauchi S."/>
            <person name="Serrano A."/>
            <person name="Linde D."/>
            <person name="Babiker R."/>
            <person name="Drula E."/>
            <person name="Ayuso-Fernandez I."/>
            <person name="Pacheco R."/>
            <person name="Padilla G."/>
            <person name="Ferreira P."/>
            <person name="Barriuso J."/>
            <person name="Kellner H."/>
            <person name="Castanera R."/>
            <person name="Alfaro M."/>
            <person name="Ramirez L."/>
            <person name="Pisabarro A.G."/>
            <person name="Kuo A."/>
            <person name="Tritt A."/>
            <person name="Lipzen A."/>
            <person name="He G."/>
            <person name="Yan M."/>
            <person name="Ng V."/>
            <person name="Cullen D."/>
            <person name="Martin F."/>
            <person name="Rosso M.-N."/>
            <person name="Henrissat B."/>
            <person name="Hibbett D."/>
            <person name="Martinez A.T."/>
            <person name="Grigoriev I.V."/>
        </authorList>
    </citation>
    <scope>NUCLEOTIDE SEQUENCE</scope>
    <source>
        <strain evidence="3">AH 40177</strain>
    </source>
</reference>
<dbReference type="SUPFAM" id="SSF50729">
    <property type="entry name" value="PH domain-like"/>
    <property type="match status" value="1"/>
</dbReference>
<dbReference type="AlphaFoldDB" id="A0A9P5UG71"/>
<evidence type="ECO:0000313" key="3">
    <source>
        <dbReference type="EMBL" id="KAF9078046.1"/>
    </source>
</evidence>
<organism evidence="3 4">
    <name type="scientific">Rhodocollybia butyracea</name>
    <dbReference type="NCBI Taxonomy" id="206335"/>
    <lineage>
        <taxon>Eukaryota</taxon>
        <taxon>Fungi</taxon>
        <taxon>Dikarya</taxon>
        <taxon>Basidiomycota</taxon>
        <taxon>Agaricomycotina</taxon>
        <taxon>Agaricomycetes</taxon>
        <taxon>Agaricomycetidae</taxon>
        <taxon>Agaricales</taxon>
        <taxon>Marasmiineae</taxon>
        <taxon>Omphalotaceae</taxon>
        <taxon>Rhodocollybia</taxon>
    </lineage>
</organism>
<feature type="compositionally biased region" description="Basic and acidic residues" evidence="1">
    <location>
        <begin position="339"/>
        <end position="372"/>
    </location>
</feature>
<feature type="domain" description="ADF-H" evidence="2">
    <location>
        <begin position="5"/>
        <end position="139"/>
    </location>
</feature>